<dbReference type="Proteomes" id="UP000188604">
    <property type="component" value="Chromosome"/>
</dbReference>
<dbReference type="EMBL" id="CP014691">
    <property type="protein sequence ID" value="AQS87464.1"/>
    <property type="molecule type" value="Genomic_DNA"/>
</dbReference>
<evidence type="ECO:0000313" key="1">
    <source>
        <dbReference type="EMBL" id="AQS87464.1"/>
    </source>
</evidence>
<accession>A0A1U9KNU4</accession>
<dbReference type="KEGG" id="nch:A0U93_05380"/>
<evidence type="ECO:0000313" key="2">
    <source>
        <dbReference type="Proteomes" id="UP000188604"/>
    </source>
</evidence>
<dbReference type="STRING" id="320497.A0U93_05380"/>
<sequence>MARLKMARTRMEGKIQAFDAVMNELQKRKRDDVALELVEIRWCYKSQLDSLIDSMRIIDIVRDQEECDDEG</sequence>
<proteinExistence type="predicted"/>
<organism evidence="1 2">
    <name type="scientific">Neoasaia chiangmaiensis</name>
    <dbReference type="NCBI Taxonomy" id="320497"/>
    <lineage>
        <taxon>Bacteria</taxon>
        <taxon>Pseudomonadati</taxon>
        <taxon>Pseudomonadota</taxon>
        <taxon>Alphaproteobacteria</taxon>
        <taxon>Acetobacterales</taxon>
        <taxon>Acetobacteraceae</taxon>
        <taxon>Neoasaia</taxon>
    </lineage>
</organism>
<keyword evidence="2" id="KW-1185">Reference proteome</keyword>
<protein>
    <submittedName>
        <fullName evidence="1">Uncharacterized protein</fullName>
    </submittedName>
</protein>
<dbReference type="AlphaFoldDB" id="A0A1U9KNU4"/>
<reference evidence="1 2" key="1">
    <citation type="submission" date="2016-03" db="EMBL/GenBank/DDBJ databases">
        <title>Acetic acid bacteria sequencing.</title>
        <authorList>
            <person name="Brandt J."/>
            <person name="Jakob F."/>
            <person name="Vogel R.F."/>
        </authorList>
    </citation>
    <scope>NUCLEOTIDE SEQUENCE [LARGE SCALE GENOMIC DNA]</scope>
    <source>
        <strain evidence="1 2">NBRC 101099</strain>
    </source>
</reference>
<name>A0A1U9KNU4_9PROT</name>
<gene>
    <name evidence="1" type="ORF">A0U93_05380</name>
</gene>